<dbReference type="NCBIfam" id="TIGR01552">
    <property type="entry name" value="phd_fam"/>
    <property type="match status" value="1"/>
</dbReference>
<organism evidence="3 4">
    <name type="scientific">Roseicella aquatilis</name>
    <dbReference type="NCBI Taxonomy" id="2527868"/>
    <lineage>
        <taxon>Bacteria</taxon>
        <taxon>Pseudomonadati</taxon>
        <taxon>Pseudomonadota</taxon>
        <taxon>Alphaproteobacteria</taxon>
        <taxon>Acetobacterales</taxon>
        <taxon>Roseomonadaceae</taxon>
        <taxon>Roseicella</taxon>
    </lineage>
</organism>
<evidence type="ECO:0000256" key="1">
    <source>
        <dbReference type="ARBA" id="ARBA00009981"/>
    </source>
</evidence>
<dbReference type="Proteomes" id="UP000295023">
    <property type="component" value="Unassembled WGS sequence"/>
</dbReference>
<dbReference type="SUPFAM" id="SSF143120">
    <property type="entry name" value="YefM-like"/>
    <property type="match status" value="1"/>
</dbReference>
<comment type="similarity">
    <text evidence="1 2">Belongs to the phD/YefM antitoxin family.</text>
</comment>
<dbReference type="EMBL" id="SKBM01000015">
    <property type="protein sequence ID" value="TCZ58750.1"/>
    <property type="molecule type" value="Genomic_DNA"/>
</dbReference>
<comment type="caution">
    <text evidence="3">The sequence shown here is derived from an EMBL/GenBank/DDBJ whole genome shotgun (WGS) entry which is preliminary data.</text>
</comment>
<dbReference type="PANTHER" id="PTHR33713">
    <property type="entry name" value="ANTITOXIN YAFN-RELATED"/>
    <property type="match status" value="1"/>
</dbReference>
<dbReference type="Pfam" id="PF02604">
    <property type="entry name" value="PhdYeFM_antitox"/>
    <property type="match status" value="1"/>
</dbReference>
<evidence type="ECO:0000313" key="4">
    <source>
        <dbReference type="Proteomes" id="UP000295023"/>
    </source>
</evidence>
<evidence type="ECO:0000313" key="3">
    <source>
        <dbReference type="EMBL" id="TCZ58750.1"/>
    </source>
</evidence>
<gene>
    <name evidence="3" type="ORF">EXY23_16190</name>
</gene>
<dbReference type="Gene3D" id="1.10.1220.170">
    <property type="match status" value="1"/>
</dbReference>
<keyword evidence="4" id="KW-1185">Reference proteome</keyword>
<reference evidence="3 4" key="1">
    <citation type="submission" date="2019-03" db="EMBL/GenBank/DDBJ databases">
        <title>Paracraurococcus aquatilis NE82 genome sequence.</title>
        <authorList>
            <person name="Zhao Y."/>
            <person name="Du Z."/>
        </authorList>
    </citation>
    <scope>NUCLEOTIDE SEQUENCE [LARGE SCALE GENOMIC DNA]</scope>
    <source>
        <strain evidence="3 4">NE82</strain>
    </source>
</reference>
<dbReference type="PANTHER" id="PTHR33713:SF6">
    <property type="entry name" value="ANTITOXIN YEFM"/>
    <property type="match status" value="1"/>
</dbReference>
<dbReference type="InterPro" id="IPR006442">
    <property type="entry name" value="Antitoxin_Phd/YefM"/>
</dbReference>
<protein>
    <recommendedName>
        <fullName evidence="2">Antitoxin</fullName>
    </recommendedName>
</protein>
<dbReference type="OrthoDB" id="9802003at2"/>
<proteinExistence type="inferred from homology"/>
<name>A0A4R4DH54_9PROT</name>
<dbReference type="RefSeq" id="WP_132291478.1">
    <property type="nucleotide sequence ID" value="NZ_SKBM01000015.1"/>
</dbReference>
<dbReference type="InterPro" id="IPR036165">
    <property type="entry name" value="YefM-like_sf"/>
</dbReference>
<sequence length="84" mass="9381">MAQVSYTEFRQNLAAFMEEVVASRAPLLVTRQGHKNVVVISEEEFEGWMETIHLLRSPGNAARLVDSIAQAEAGQTAEHDLIDR</sequence>
<evidence type="ECO:0000256" key="2">
    <source>
        <dbReference type="RuleBase" id="RU362080"/>
    </source>
</evidence>
<dbReference type="AlphaFoldDB" id="A0A4R4DH54"/>
<dbReference type="InterPro" id="IPR051405">
    <property type="entry name" value="phD/YefM_antitoxin"/>
</dbReference>
<comment type="function">
    <text evidence="2">Antitoxin component of a type II toxin-antitoxin (TA) system.</text>
</comment>
<accession>A0A4R4DH54</accession>
<dbReference type="Gene3D" id="3.40.1620.10">
    <property type="entry name" value="YefM-like domain"/>
    <property type="match status" value="1"/>
</dbReference>